<dbReference type="AlphaFoldDB" id="A0A9N7W1M2"/>
<gene>
    <name evidence="2" type="ORF">PLEPLA_LOCUS47055</name>
</gene>
<evidence type="ECO:0000313" key="3">
    <source>
        <dbReference type="Proteomes" id="UP001153269"/>
    </source>
</evidence>
<proteinExistence type="predicted"/>
<feature type="compositionally biased region" description="Polar residues" evidence="1">
    <location>
        <begin position="68"/>
        <end position="84"/>
    </location>
</feature>
<dbReference type="Proteomes" id="UP001153269">
    <property type="component" value="Unassembled WGS sequence"/>
</dbReference>
<accession>A0A9N7W1M2</accession>
<evidence type="ECO:0000313" key="2">
    <source>
        <dbReference type="EMBL" id="CAB1459218.1"/>
    </source>
</evidence>
<evidence type="ECO:0000256" key="1">
    <source>
        <dbReference type="SAM" id="MobiDB-lite"/>
    </source>
</evidence>
<protein>
    <submittedName>
        <fullName evidence="2">Uncharacterized protein</fullName>
    </submittedName>
</protein>
<feature type="region of interest" description="Disordered" evidence="1">
    <location>
        <begin position="45"/>
        <end position="84"/>
    </location>
</feature>
<reference evidence="2" key="1">
    <citation type="submission" date="2020-03" db="EMBL/GenBank/DDBJ databases">
        <authorList>
            <person name="Weist P."/>
        </authorList>
    </citation>
    <scope>NUCLEOTIDE SEQUENCE</scope>
</reference>
<keyword evidence="3" id="KW-1185">Reference proteome</keyword>
<dbReference type="EMBL" id="CADEAL010004421">
    <property type="protein sequence ID" value="CAB1459218.1"/>
    <property type="molecule type" value="Genomic_DNA"/>
</dbReference>
<sequence>MDTWSGAPTWCRARGSACESRSRFTWNLDLDSQADTSQVRVRRHPEEAHGQRLLEVNWTGPPGGDQGGSRTSQQASGSTRITTETHQLLRVEKLKPQQAKTESRLCCGSHQGTMWMWNPEQQVTGWSQDEVELQVRSITAIAGAPLITLSGNFSM</sequence>
<name>A0A9N7W1M2_PLEPL</name>
<organism evidence="2 3">
    <name type="scientific">Pleuronectes platessa</name>
    <name type="common">European plaice</name>
    <dbReference type="NCBI Taxonomy" id="8262"/>
    <lineage>
        <taxon>Eukaryota</taxon>
        <taxon>Metazoa</taxon>
        <taxon>Chordata</taxon>
        <taxon>Craniata</taxon>
        <taxon>Vertebrata</taxon>
        <taxon>Euteleostomi</taxon>
        <taxon>Actinopterygii</taxon>
        <taxon>Neopterygii</taxon>
        <taxon>Teleostei</taxon>
        <taxon>Neoteleostei</taxon>
        <taxon>Acanthomorphata</taxon>
        <taxon>Carangaria</taxon>
        <taxon>Pleuronectiformes</taxon>
        <taxon>Pleuronectoidei</taxon>
        <taxon>Pleuronectidae</taxon>
        <taxon>Pleuronectes</taxon>
    </lineage>
</organism>
<comment type="caution">
    <text evidence="2">The sequence shown here is derived from an EMBL/GenBank/DDBJ whole genome shotgun (WGS) entry which is preliminary data.</text>
</comment>